<sequence>MQTSGITSNVSSSRLFLCASLQPTSTKHPSYSRLLSVKAPNDIRPVDPSTEKSPAAEHNNPSGRSDITVPPGKRKRAPFEARRGKKFPPTRSTYFGMSAGWLLRHTAKGLGFEVTPDGFVRVSDVLSFDYFNHFGYTPQKFADEMYNDPKNRFEMVFMPDLIDGVFREVWWVRARSGHSMPDVDANTKRILNMGRLKAVVYLATVDEWDSIRKYGILVEKNRVVPVYKPGEGILPRRSVPSQKEYVCITIDAEKAAQLGVRFFRDNSNNVMAIGNSDEVIPVAAFRSAIQLEVTIEDLK</sequence>
<dbReference type="AlphaFoldDB" id="A0A0C2Y4N9"/>
<evidence type="ECO:0000313" key="5">
    <source>
        <dbReference type="EMBL" id="KIM44833.1"/>
    </source>
</evidence>
<dbReference type="Pfam" id="PF01885">
    <property type="entry name" value="PTS_2-RNA"/>
    <property type="match status" value="1"/>
</dbReference>
<reference evidence="6" key="2">
    <citation type="submission" date="2015-01" db="EMBL/GenBank/DDBJ databases">
        <title>Evolutionary Origins and Diversification of the Mycorrhizal Mutualists.</title>
        <authorList>
            <consortium name="DOE Joint Genome Institute"/>
            <consortium name="Mycorrhizal Genomics Consortium"/>
            <person name="Kohler A."/>
            <person name="Kuo A."/>
            <person name="Nagy L.G."/>
            <person name="Floudas D."/>
            <person name="Copeland A."/>
            <person name="Barry K.W."/>
            <person name="Cichocki N."/>
            <person name="Veneault-Fourrey C."/>
            <person name="LaButti K."/>
            <person name="Lindquist E.A."/>
            <person name="Lipzen A."/>
            <person name="Lundell T."/>
            <person name="Morin E."/>
            <person name="Murat C."/>
            <person name="Riley R."/>
            <person name="Ohm R."/>
            <person name="Sun H."/>
            <person name="Tunlid A."/>
            <person name="Henrissat B."/>
            <person name="Grigoriev I.V."/>
            <person name="Hibbett D.S."/>
            <person name="Martin F."/>
        </authorList>
    </citation>
    <scope>NUCLEOTIDE SEQUENCE [LARGE SCALE GENOMIC DNA]</scope>
    <source>
        <strain evidence="6">h7</strain>
    </source>
</reference>
<dbReference type="PANTHER" id="PTHR12684:SF2">
    <property type="entry name" value="TRNA 2'-PHOSPHOTRANSFERASE 1"/>
    <property type="match status" value="1"/>
</dbReference>
<dbReference type="Gene3D" id="1.10.10.970">
    <property type="entry name" value="RNA 2'-phosphotransferase, Tpt1/KptA family, N-terminal domain"/>
    <property type="match status" value="1"/>
</dbReference>
<name>A0A0C2Y4N9_HEBCY</name>
<reference evidence="5 6" key="1">
    <citation type="submission" date="2014-04" db="EMBL/GenBank/DDBJ databases">
        <authorList>
            <consortium name="DOE Joint Genome Institute"/>
            <person name="Kuo A."/>
            <person name="Gay G."/>
            <person name="Dore J."/>
            <person name="Kohler A."/>
            <person name="Nagy L.G."/>
            <person name="Floudas D."/>
            <person name="Copeland A."/>
            <person name="Barry K.W."/>
            <person name="Cichocki N."/>
            <person name="Veneault-Fourrey C."/>
            <person name="LaButti K."/>
            <person name="Lindquist E.A."/>
            <person name="Lipzen A."/>
            <person name="Lundell T."/>
            <person name="Morin E."/>
            <person name="Murat C."/>
            <person name="Sun H."/>
            <person name="Tunlid A."/>
            <person name="Henrissat B."/>
            <person name="Grigoriev I.V."/>
            <person name="Hibbett D.S."/>
            <person name="Martin F."/>
            <person name="Nordberg H.P."/>
            <person name="Cantor M.N."/>
            <person name="Hua S.X."/>
        </authorList>
    </citation>
    <scope>NUCLEOTIDE SEQUENCE [LARGE SCALE GENOMIC DNA]</scope>
    <source>
        <strain evidence="6">h7</strain>
    </source>
</reference>
<dbReference type="EMBL" id="KN831773">
    <property type="protein sequence ID" value="KIM44833.1"/>
    <property type="molecule type" value="Genomic_DNA"/>
</dbReference>
<comment type="catalytic activity">
    <reaction evidence="3">
        <text>2'-phospho-[ligated tRNA] + NAD(+) = mature tRNA + ADP-alpha-D-ribose 1'',2''-cyclic phosphate + nicotinamide</text>
        <dbReference type="Rhea" id="RHEA:23324"/>
        <dbReference type="Rhea" id="RHEA-COMP:11106"/>
        <dbReference type="Rhea" id="RHEA-COMP:11107"/>
        <dbReference type="ChEBI" id="CHEBI:17154"/>
        <dbReference type="ChEBI" id="CHEBI:57540"/>
        <dbReference type="ChEBI" id="CHEBI:76596"/>
        <dbReference type="ChEBI" id="CHEBI:82883"/>
        <dbReference type="ChEBI" id="CHEBI:85027"/>
        <dbReference type="EC" id="2.7.1.160"/>
    </reaction>
</comment>
<dbReference type="InterPro" id="IPR042080">
    <property type="entry name" value="RNA_2'-PTrans_N"/>
</dbReference>
<evidence type="ECO:0000256" key="3">
    <source>
        <dbReference type="ARBA" id="ARBA00047949"/>
    </source>
</evidence>
<dbReference type="OrthoDB" id="419694at2759"/>
<dbReference type="GO" id="GO:0000215">
    <property type="term" value="F:tRNA 2'-phosphotransferase activity"/>
    <property type="evidence" value="ECO:0007669"/>
    <property type="project" value="UniProtKB-EC"/>
</dbReference>
<dbReference type="GO" id="GO:0006388">
    <property type="term" value="P:tRNA splicing, via endonucleolytic cleavage and ligation"/>
    <property type="evidence" value="ECO:0007669"/>
    <property type="project" value="TreeGrafter"/>
</dbReference>
<dbReference type="STRING" id="686832.A0A0C2Y4N9"/>
<dbReference type="EC" id="2.7.1.160" evidence="2"/>
<organism evidence="5 6">
    <name type="scientific">Hebeloma cylindrosporum</name>
    <dbReference type="NCBI Taxonomy" id="76867"/>
    <lineage>
        <taxon>Eukaryota</taxon>
        <taxon>Fungi</taxon>
        <taxon>Dikarya</taxon>
        <taxon>Basidiomycota</taxon>
        <taxon>Agaricomycotina</taxon>
        <taxon>Agaricomycetes</taxon>
        <taxon>Agaricomycetidae</taxon>
        <taxon>Agaricales</taxon>
        <taxon>Agaricineae</taxon>
        <taxon>Hymenogastraceae</taxon>
        <taxon>Hebeloma</taxon>
    </lineage>
</organism>
<evidence type="ECO:0000313" key="6">
    <source>
        <dbReference type="Proteomes" id="UP000053424"/>
    </source>
</evidence>
<dbReference type="PANTHER" id="PTHR12684">
    <property type="entry name" value="PUTATIVE PHOSPHOTRANSFERASE"/>
    <property type="match status" value="1"/>
</dbReference>
<dbReference type="InterPro" id="IPR002745">
    <property type="entry name" value="Ptrans_KptA/Tpt1"/>
</dbReference>
<dbReference type="Proteomes" id="UP000053424">
    <property type="component" value="Unassembled WGS sequence"/>
</dbReference>
<comment type="function">
    <text evidence="1">Catalyzes the last step of tRNA splicing, the transfer of the splice junction 2'-phosphate from ligated tRNA to NAD to produce ADP-ribose 1''-2'' cyclic phosphate.</text>
</comment>
<gene>
    <name evidence="5" type="ORF">M413DRAFT_25250</name>
</gene>
<evidence type="ECO:0000256" key="1">
    <source>
        <dbReference type="ARBA" id="ARBA00003343"/>
    </source>
</evidence>
<dbReference type="SUPFAM" id="SSF56399">
    <property type="entry name" value="ADP-ribosylation"/>
    <property type="match status" value="1"/>
</dbReference>
<keyword evidence="6" id="KW-1185">Reference proteome</keyword>
<accession>A0A0C2Y4N9</accession>
<evidence type="ECO:0000256" key="2">
    <source>
        <dbReference type="ARBA" id="ARBA00012007"/>
    </source>
</evidence>
<evidence type="ECO:0000256" key="4">
    <source>
        <dbReference type="SAM" id="MobiDB-lite"/>
    </source>
</evidence>
<feature type="region of interest" description="Disordered" evidence="4">
    <location>
        <begin position="24"/>
        <end position="88"/>
    </location>
</feature>
<dbReference type="HOGENOM" id="CLU_930837_0_0_1"/>
<protein>
    <recommendedName>
        <fullName evidence="2">2'-phosphotransferase</fullName>
        <ecNumber evidence="2">2.7.1.160</ecNumber>
    </recommendedName>
</protein>
<proteinExistence type="predicted"/>